<accession>A0A6C0DE10</accession>
<evidence type="ECO:0000256" key="1">
    <source>
        <dbReference type="SAM" id="MobiDB-lite"/>
    </source>
</evidence>
<proteinExistence type="predicted"/>
<protein>
    <submittedName>
        <fullName evidence="2">Uncharacterized protein</fullName>
    </submittedName>
</protein>
<sequence>MSEGADIKSVMITGGAITEGGKIKRTRKSTTKKNKQEGGDPVGSPLMAPDTKTFSIGMPATPCPIPSVSTALPSVALAPVSAQAPVSAPASAPAPAQAPSVGGAKVIKVELKKRPTAKKVQLHPKKADAPKTPLVKKNLTKKARKISLGISALHMKMKSAKKTHKRMKEMPLDKLKEELIKKKLIKATSKAPEVVLRQIAADAQVLEDKAL</sequence>
<dbReference type="EMBL" id="MN739589">
    <property type="protein sequence ID" value="QHT14757.1"/>
    <property type="molecule type" value="Genomic_DNA"/>
</dbReference>
<name>A0A6C0DE10_9ZZZZ</name>
<feature type="compositionally biased region" description="Basic residues" evidence="1">
    <location>
        <begin position="23"/>
        <end position="33"/>
    </location>
</feature>
<dbReference type="AlphaFoldDB" id="A0A6C0DE10"/>
<organism evidence="2">
    <name type="scientific">viral metagenome</name>
    <dbReference type="NCBI Taxonomy" id="1070528"/>
    <lineage>
        <taxon>unclassified sequences</taxon>
        <taxon>metagenomes</taxon>
        <taxon>organismal metagenomes</taxon>
    </lineage>
</organism>
<evidence type="ECO:0000313" key="2">
    <source>
        <dbReference type="EMBL" id="QHT14757.1"/>
    </source>
</evidence>
<feature type="region of interest" description="Disordered" evidence="1">
    <location>
        <begin position="17"/>
        <end position="55"/>
    </location>
</feature>
<reference evidence="2" key="1">
    <citation type="journal article" date="2020" name="Nature">
        <title>Giant virus diversity and host interactions through global metagenomics.</title>
        <authorList>
            <person name="Schulz F."/>
            <person name="Roux S."/>
            <person name="Paez-Espino D."/>
            <person name="Jungbluth S."/>
            <person name="Walsh D.A."/>
            <person name="Denef V.J."/>
            <person name="McMahon K.D."/>
            <person name="Konstantinidis K.T."/>
            <person name="Eloe-Fadrosh E.A."/>
            <person name="Kyrpides N.C."/>
            <person name="Woyke T."/>
        </authorList>
    </citation>
    <scope>NUCLEOTIDE SEQUENCE</scope>
    <source>
        <strain evidence="2">GVMAG-M-3300023174-141</strain>
    </source>
</reference>